<accession>A0A5J9UQT0</accession>
<feature type="chain" id="PRO_5023833932" evidence="1">
    <location>
        <begin position="22"/>
        <end position="75"/>
    </location>
</feature>
<dbReference type="Gramene" id="TVU25744">
    <property type="protein sequence ID" value="TVU25744"/>
    <property type="gene ID" value="EJB05_28251"/>
</dbReference>
<protein>
    <submittedName>
        <fullName evidence="2">Uncharacterized protein</fullName>
    </submittedName>
</protein>
<evidence type="ECO:0000313" key="3">
    <source>
        <dbReference type="Proteomes" id="UP000324897"/>
    </source>
</evidence>
<organism evidence="2 3">
    <name type="scientific">Eragrostis curvula</name>
    <name type="common">weeping love grass</name>
    <dbReference type="NCBI Taxonomy" id="38414"/>
    <lineage>
        <taxon>Eukaryota</taxon>
        <taxon>Viridiplantae</taxon>
        <taxon>Streptophyta</taxon>
        <taxon>Embryophyta</taxon>
        <taxon>Tracheophyta</taxon>
        <taxon>Spermatophyta</taxon>
        <taxon>Magnoliopsida</taxon>
        <taxon>Liliopsida</taxon>
        <taxon>Poales</taxon>
        <taxon>Poaceae</taxon>
        <taxon>PACMAD clade</taxon>
        <taxon>Chloridoideae</taxon>
        <taxon>Eragrostideae</taxon>
        <taxon>Eragrostidinae</taxon>
        <taxon>Eragrostis</taxon>
    </lineage>
</organism>
<keyword evidence="3" id="KW-1185">Reference proteome</keyword>
<name>A0A5J9UQT0_9POAL</name>
<comment type="caution">
    <text evidence="2">The sequence shown here is derived from an EMBL/GenBank/DDBJ whole genome shotgun (WGS) entry which is preliminary data.</text>
</comment>
<keyword evidence="1" id="KW-0732">Signal</keyword>
<evidence type="ECO:0000313" key="2">
    <source>
        <dbReference type="EMBL" id="TVU25744.1"/>
    </source>
</evidence>
<reference evidence="2 3" key="1">
    <citation type="journal article" date="2019" name="Sci. Rep.">
        <title>A high-quality genome of Eragrostis curvula grass provides insights into Poaceae evolution and supports new strategies to enhance forage quality.</title>
        <authorList>
            <person name="Carballo J."/>
            <person name="Santos B.A.C.M."/>
            <person name="Zappacosta D."/>
            <person name="Garbus I."/>
            <person name="Selva J.P."/>
            <person name="Gallo C.A."/>
            <person name="Diaz A."/>
            <person name="Albertini E."/>
            <person name="Caccamo M."/>
            <person name="Echenique V."/>
        </authorList>
    </citation>
    <scope>NUCLEOTIDE SEQUENCE [LARGE SCALE GENOMIC DNA]</scope>
    <source>
        <strain evidence="3">cv. Victoria</strain>
        <tissue evidence="2">Leaf</tissue>
    </source>
</reference>
<feature type="non-terminal residue" evidence="2">
    <location>
        <position position="1"/>
    </location>
</feature>
<dbReference type="AlphaFoldDB" id="A0A5J9UQT0"/>
<dbReference type="Proteomes" id="UP000324897">
    <property type="component" value="Chromosome 2"/>
</dbReference>
<gene>
    <name evidence="2" type="ORF">EJB05_28251</name>
</gene>
<evidence type="ECO:0000256" key="1">
    <source>
        <dbReference type="SAM" id="SignalP"/>
    </source>
</evidence>
<dbReference type="EMBL" id="RWGY01000013">
    <property type="protein sequence ID" value="TVU25744.1"/>
    <property type="molecule type" value="Genomic_DNA"/>
</dbReference>
<feature type="signal peptide" evidence="1">
    <location>
        <begin position="1"/>
        <end position="21"/>
    </location>
</feature>
<sequence length="75" mass="8393">YRLLHHLLVVLESALCRIARCWWTSGAPRTGRRGMRLANSASHHGGEEINTFEAFALSHKGKATADIHYNPEDPP</sequence>
<proteinExistence type="predicted"/>